<evidence type="ECO:0000259" key="6">
    <source>
        <dbReference type="Pfam" id="PF25137"/>
    </source>
</evidence>
<evidence type="ECO:0000256" key="3">
    <source>
        <dbReference type="ARBA" id="ARBA00023002"/>
    </source>
</evidence>
<accession>A0A059KXK9</accession>
<dbReference type="EMBL" id="AZQQ01000096">
    <property type="protein sequence ID" value="KDD66797.1"/>
    <property type="molecule type" value="Genomic_DNA"/>
</dbReference>
<dbReference type="InterPro" id="IPR018211">
    <property type="entry name" value="ADH_Fe_CS"/>
</dbReference>
<evidence type="ECO:0000256" key="1">
    <source>
        <dbReference type="ARBA" id="ARBA00001962"/>
    </source>
</evidence>
<dbReference type="Pfam" id="PF25137">
    <property type="entry name" value="ADH_Fe_C"/>
    <property type="match status" value="1"/>
</dbReference>
<dbReference type="Proteomes" id="UP000026739">
    <property type="component" value="Unassembled WGS sequence"/>
</dbReference>
<dbReference type="Pfam" id="PF00465">
    <property type="entry name" value="Fe-ADH"/>
    <property type="match status" value="1"/>
</dbReference>
<evidence type="ECO:0000259" key="5">
    <source>
        <dbReference type="Pfam" id="PF00465"/>
    </source>
</evidence>
<evidence type="ECO:0000256" key="2">
    <source>
        <dbReference type="ARBA" id="ARBA00007358"/>
    </source>
</evidence>
<evidence type="ECO:0000313" key="7">
    <source>
        <dbReference type="EMBL" id="KDD66797.1"/>
    </source>
</evidence>
<keyword evidence="3" id="KW-0560">Oxidoreductase</keyword>
<dbReference type="PROSITE" id="PS00913">
    <property type="entry name" value="ADH_IRON_1"/>
    <property type="match status" value="1"/>
</dbReference>
<keyword evidence="4" id="KW-0520">NAD</keyword>
<dbReference type="CDD" id="cd08551">
    <property type="entry name" value="Fe-ADH"/>
    <property type="match status" value="1"/>
</dbReference>
<dbReference type="InterPro" id="IPR039697">
    <property type="entry name" value="Alcohol_dehydrogenase_Fe"/>
</dbReference>
<dbReference type="Gene3D" id="3.40.50.1970">
    <property type="match status" value="1"/>
</dbReference>
<protein>
    <submittedName>
        <fullName evidence="7">Alcohol dehydrogenase</fullName>
    </submittedName>
</protein>
<feature type="domain" description="Alcohol dehydrogenase iron-type/glycerol dehydrogenase GldA" evidence="5">
    <location>
        <begin position="9"/>
        <end position="176"/>
    </location>
</feature>
<dbReference type="InterPro" id="IPR001670">
    <property type="entry name" value="ADH_Fe/GldA"/>
</dbReference>
<name>A0A059KXK9_9PSED</name>
<dbReference type="GO" id="GO:0046872">
    <property type="term" value="F:metal ion binding"/>
    <property type="evidence" value="ECO:0007669"/>
    <property type="project" value="InterPro"/>
</dbReference>
<dbReference type="Gene3D" id="1.20.1090.10">
    <property type="entry name" value="Dehydroquinate synthase-like - alpha domain"/>
    <property type="match status" value="1"/>
</dbReference>
<proteinExistence type="inferred from homology"/>
<dbReference type="FunFam" id="3.40.50.1970:FF:000003">
    <property type="entry name" value="Alcohol dehydrogenase, iron-containing"/>
    <property type="match status" value="1"/>
</dbReference>
<reference evidence="7 8" key="1">
    <citation type="submission" date="2013-12" db="EMBL/GenBank/DDBJ databases">
        <authorList>
            <person name="Formusa P.A."/>
            <person name="Habash M."/>
            <person name="Lee H."/>
            <person name="Trevors J.T."/>
        </authorList>
    </citation>
    <scope>NUCLEOTIDE SEQUENCE [LARGE SCALE GENOMIC DNA]</scope>
    <source>
        <strain evidence="7 8">PD30</strain>
    </source>
</reference>
<dbReference type="SUPFAM" id="SSF56796">
    <property type="entry name" value="Dehydroquinate synthase-like"/>
    <property type="match status" value="1"/>
</dbReference>
<evidence type="ECO:0000256" key="4">
    <source>
        <dbReference type="ARBA" id="ARBA00023027"/>
    </source>
</evidence>
<sequence length="388" mass="41330">MNPFQFYFPTTLKSGNGLVRQAGALLKPHVRKKLLVVTDEGLMASGVMEGFFTSLAESDIHYEVFSGVEPNPTTDVLERAVAFLKNHDCDSVIGVGGGSSIDTAKGVAAMATNPGNILDYEGYDKLLHPPLPIFAIPTTSGTGSECTASTVFTNTKTLFKTVIISPALFPKLAILDAELTLKLPPSITAATGMDALTHAIESYVSKQANPVSQALALQAIKMICTHLPKAFFSGSDLHAREQMLLGSFLAGVAFAQSKLGNVHAISHTFGGVFNIPHGIANATLLPYVIEYNLAACPELFREIAMAMGENVDGLSVARAGHKVVEHVVALNKAIGIPDNIKDLGVDMDYMPQMVSDSMRSGNVLVNPRLTTAADIERIISNAWHGTHS</sequence>
<comment type="similarity">
    <text evidence="2">Belongs to the iron-containing alcohol dehydrogenase family.</text>
</comment>
<dbReference type="PANTHER" id="PTHR11496">
    <property type="entry name" value="ALCOHOL DEHYDROGENASE"/>
    <property type="match status" value="1"/>
</dbReference>
<evidence type="ECO:0000313" key="8">
    <source>
        <dbReference type="Proteomes" id="UP000026739"/>
    </source>
</evidence>
<dbReference type="FunFam" id="1.20.1090.10:FF:000001">
    <property type="entry name" value="Aldehyde-alcohol dehydrogenase"/>
    <property type="match status" value="1"/>
</dbReference>
<comment type="caution">
    <text evidence="7">The sequence shown here is derived from an EMBL/GenBank/DDBJ whole genome shotgun (WGS) entry which is preliminary data.</text>
</comment>
<dbReference type="AlphaFoldDB" id="A0A059KXK9"/>
<dbReference type="eggNOG" id="COG1454">
    <property type="taxonomic scope" value="Bacteria"/>
</dbReference>
<organism evidence="7 8">
    <name type="scientific">Pseudomonas mandelii PD30</name>
    <dbReference type="NCBI Taxonomy" id="1419583"/>
    <lineage>
        <taxon>Bacteria</taxon>
        <taxon>Pseudomonadati</taxon>
        <taxon>Pseudomonadota</taxon>
        <taxon>Gammaproteobacteria</taxon>
        <taxon>Pseudomonadales</taxon>
        <taxon>Pseudomonadaceae</taxon>
        <taxon>Pseudomonas</taxon>
    </lineage>
</organism>
<gene>
    <name evidence="7" type="ORF">V466_23420</name>
</gene>
<dbReference type="RefSeq" id="WP_033060267.1">
    <property type="nucleotide sequence ID" value="NZ_AZQQ01000096.1"/>
</dbReference>
<dbReference type="PANTHER" id="PTHR11496:SF102">
    <property type="entry name" value="ALCOHOL DEHYDROGENASE 4"/>
    <property type="match status" value="1"/>
</dbReference>
<comment type="cofactor">
    <cofactor evidence="1">
        <name>Fe cation</name>
        <dbReference type="ChEBI" id="CHEBI:24875"/>
    </cofactor>
</comment>
<dbReference type="GO" id="GO:0004022">
    <property type="term" value="F:alcohol dehydrogenase (NAD+) activity"/>
    <property type="evidence" value="ECO:0007669"/>
    <property type="project" value="TreeGrafter"/>
</dbReference>
<dbReference type="InterPro" id="IPR056798">
    <property type="entry name" value="ADH_Fe_C"/>
</dbReference>
<feature type="domain" description="Fe-containing alcohol dehydrogenase-like C-terminal" evidence="6">
    <location>
        <begin position="188"/>
        <end position="383"/>
    </location>
</feature>